<evidence type="ECO:0000313" key="4">
    <source>
        <dbReference type="EMBL" id="GAA3992696.1"/>
    </source>
</evidence>
<dbReference type="InterPro" id="IPR029787">
    <property type="entry name" value="Nucleotide_cyclase"/>
</dbReference>
<keyword evidence="2" id="KW-0472">Membrane</keyword>
<organism evidence="4 5">
    <name type="scientific">Comamonas faecalis</name>
    <dbReference type="NCBI Taxonomy" id="1387849"/>
    <lineage>
        <taxon>Bacteria</taxon>
        <taxon>Pseudomonadati</taxon>
        <taxon>Pseudomonadota</taxon>
        <taxon>Betaproteobacteria</taxon>
        <taxon>Burkholderiales</taxon>
        <taxon>Comamonadaceae</taxon>
        <taxon>Comamonas</taxon>
    </lineage>
</organism>
<dbReference type="Pfam" id="PF00990">
    <property type="entry name" value="GGDEF"/>
    <property type="match status" value="1"/>
</dbReference>
<dbReference type="SUPFAM" id="SSF55073">
    <property type="entry name" value="Nucleotide cyclase"/>
    <property type="match status" value="1"/>
</dbReference>
<feature type="transmembrane region" description="Helical" evidence="2">
    <location>
        <begin position="147"/>
        <end position="169"/>
    </location>
</feature>
<dbReference type="Proteomes" id="UP001501627">
    <property type="component" value="Unassembled WGS sequence"/>
</dbReference>
<dbReference type="InterPro" id="IPR000160">
    <property type="entry name" value="GGDEF_dom"/>
</dbReference>
<dbReference type="EMBL" id="BAABBP010000010">
    <property type="protein sequence ID" value="GAA3992696.1"/>
    <property type="molecule type" value="Genomic_DNA"/>
</dbReference>
<dbReference type="CDD" id="cd01949">
    <property type="entry name" value="GGDEF"/>
    <property type="match status" value="1"/>
</dbReference>
<dbReference type="InterPro" id="IPR043128">
    <property type="entry name" value="Rev_trsase/Diguanyl_cyclase"/>
</dbReference>
<proteinExistence type="predicted"/>
<accession>A0ABP7R5F0</accession>
<feature type="region of interest" description="Disordered" evidence="1">
    <location>
        <begin position="375"/>
        <end position="396"/>
    </location>
</feature>
<dbReference type="PANTHER" id="PTHR46663">
    <property type="entry name" value="DIGUANYLATE CYCLASE DGCT-RELATED"/>
    <property type="match status" value="1"/>
</dbReference>
<name>A0ABP7R5F0_9BURK</name>
<dbReference type="RefSeq" id="WP_146031432.1">
    <property type="nucleotide sequence ID" value="NZ_BAABBP010000010.1"/>
</dbReference>
<protein>
    <submittedName>
        <fullName evidence="4">Diguanylate cyclase TpbB</fullName>
    </submittedName>
</protein>
<evidence type="ECO:0000259" key="3">
    <source>
        <dbReference type="PROSITE" id="PS50887"/>
    </source>
</evidence>
<dbReference type="NCBIfam" id="TIGR00254">
    <property type="entry name" value="GGDEF"/>
    <property type="match status" value="1"/>
</dbReference>
<reference evidence="5" key="1">
    <citation type="journal article" date="2019" name="Int. J. Syst. Evol. Microbiol.">
        <title>The Global Catalogue of Microorganisms (GCM) 10K type strain sequencing project: providing services to taxonomists for standard genome sequencing and annotation.</title>
        <authorList>
            <consortium name="The Broad Institute Genomics Platform"/>
            <consortium name="The Broad Institute Genome Sequencing Center for Infectious Disease"/>
            <person name="Wu L."/>
            <person name="Ma J."/>
        </authorList>
    </citation>
    <scope>NUCLEOTIDE SEQUENCE [LARGE SCALE GENOMIC DNA]</scope>
    <source>
        <strain evidence="5">JCM 17561</strain>
    </source>
</reference>
<keyword evidence="2" id="KW-0812">Transmembrane</keyword>
<dbReference type="Gene3D" id="3.30.70.270">
    <property type="match status" value="1"/>
</dbReference>
<sequence length="396" mass="43432">MPHSSRTLHARFVRQLLPVLTLAFVLAALGTAWVNLRHQRSDAENQRQQTLQVFGTALSKPLRDCDSATATSIAQAMLLQPQVRSVTVEDQCAQSLIQTGAATRAPSSDLLHAPLHYVDEAGARHPVGELRIGFAPVSFIDSAFETLALQLVIFIAMLQAVITSAAWALERIIGQPLHLLRQAMRSHRTLESVPAHWAAEITEVAQTYNTQVNELQRLAHYDALTGLANRTLFDSHLQRCLRRVQRRENALHVLVLDLDDFKPINDRHGHQAGDLVLQTIAARLQAMVRPTDMVARLGGDEFVIVLSGGETDPALDAHALLQRLQHSIAQPIAHRHGQLQVHASVGLATYPHDGNTAQALLAHADQAMYAAKGGATPRAGIPRQDAAWTRQQVGNR</sequence>
<dbReference type="SMART" id="SM00267">
    <property type="entry name" value="GGDEF"/>
    <property type="match status" value="1"/>
</dbReference>
<keyword evidence="5" id="KW-1185">Reference proteome</keyword>
<gene>
    <name evidence="4" type="primary">tpbB</name>
    <name evidence="4" type="ORF">GCM10022279_14950</name>
</gene>
<evidence type="ECO:0000256" key="2">
    <source>
        <dbReference type="SAM" id="Phobius"/>
    </source>
</evidence>
<dbReference type="InterPro" id="IPR052163">
    <property type="entry name" value="DGC-Regulatory_Protein"/>
</dbReference>
<feature type="domain" description="GGDEF" evidence="3">
    <location>
        <begin position="249"/>
        <end position="386"/>
    </location>
</feature>
<comment type="caution">
    <text evidence="4">The sequence shown here is derived from an EMBL/GenBank/DDBJ whole genome shotgun (WGS) entry which is preliminary data.</text>
</comment>
<keyword evidence="2" id="KW-1133">Transmembrane helix</keyword>
<dbReference type="PANTHER" id="PTHR46663:SF2">
    <property type="entry name" value="GGDEF DOMAIN-CONTAINING PROTEIN"/>
    <property type="match status" value="1"/>
</dbReference>
<evidence type="ECO:0000313" key="5">
    <source>
        <dbReference type="Proteomes" id="UP001501627"/>
    </source>
</evidence>
<dbReference type="PROSITE" id="PS50887">
    <property type="entry name" value="GGDEF"/>
    <property type="match status" value="1"/>
</dbReference>
<evidence type="ECO:0000256" key="1">
    <source>
        <dbReference type="SAM" id="MobiDB-lite"/>
    </source>
</evidence>